<dbReference type="STRING" id="868595.Desca_0792"/>
<feature type="domain" description="DUF4130" evidence="1">
    <location>
        <begin position="85"/>
        <end position="243"/>
    </location>
</feature>
<proteinExistence type="predicted"/>
<dbReference type="KEGG" id="dca:Desca_0792"/>
<reference evidence="2 3" key="1">
    <citation type="submission" date="2011-05" db="EMBL/GenBank/DDBJ databases">
        <title>Complete sequence of Desulfotomaculum carboxydivorans CO-1-SRB.</title>
        <authorList>
            <consortium name="US DOE Joint Genome Institute"/>
            <person name="Lucas S."/>
            <person name="Han J."/>
            <person name="Lapidus A."/>
            <person name="Cheng J.-F."/>
            <person name="Goodwin L."/>
            <person name="Pitluck S."/>
            <person name="Peters L."/>
            <person name="Mikhailova N."/>
            <person name="Lu M."/>
            <person name="Han C."/>
            <person name="Tapia R."/>
            <person name="Land M."/>
            <person name="Hauser L."/>
            <person name="Kyrpides N."/>
            <person name="Ivanova N."/>
            <person name="Pagani I."/>
            <person name="Stams A."/>
            <person name="Plugge C."/>
            <person name="Muyzer G."/>
            <person name="Kuever J."/>
            <person name="Parshina S."/>
            <person name="Ivanova A."/>
            <person name="Nazina T."/>
            <person name="Woyke T."/>
        </authorList>
    </citation>
    <scope>NUCLEOTIDE SEQUENCE [LARGE SCALE GENOMIC DNA]</scope>
    <source>
        <strain evidence="3">DSM 14880 / VKM B-2319 / CO-1-SRB</strain>
    </source>
</reference>
<organism evidence="2 3">
    <name type="scientific">Desulfotomaculum nigrificans (strain DSM 14880 / VKM B-2319 / CO-1-SRB)</name>
    <name type="common">Desulfotomaculum carboxydivorans</name>
    <dbReference type="NCBI Taxonomy" id="868595"/>
    <lineage>
        <taxon>Bacteria</taxon>
        <taxon>Bacillati</taxon>
        <taxon>Bacillota</taxon>
        <taxon>Clostridia</taxon>
        <taxon>Eubacteriales</taxon>
        <taxon>Desulfotomaculaceae</taxon>
        <taxon>Desulfotomaculum</taxon>
    </lineage>
</organism>
<evidence type="ECO:0000313" key="2">
    <source>
        <dbReference type="EMBL" id="AEF93672.1"/>
    </source>
</evidence>
<evidence type="ECO:0000313" key="3">
    <source>
        <dbReference type="Proteomes" id="UP000009226"/>
    </source>
</evidence>
<dbReference type="HOGENOM" id="CLU_068835_1_0_9"/>
<dbReference type="Proteomes" id="UP000009226">
    <property type="component" value="Chromosome"/>
</dbReference>
<dbReference type="eggNOG" id="COG1573">
    <property type="taxonomic scope" value="Bacteria"/>
</dbReference>
<dbReference type="AlphaFoldDB" id="F6B921"/>
<evidence type="ECO:0000259" key="1">
    <source>
        <dbReference type="Pfam" id="PF13566"/>
    </source>
</evidence>
<name>F6B921_DESCC</name>
<sequence length="244" mass="29154">MVIYIYDGSFEGLLTAIYEAYYRREQPEHLLARREFMPDLFSQPVYIDTDHIKSEKVFLSIENKISSAALRHVFYAFLSETEAVGTMIYNYLQLGWQVGSEVDRHLADDRVSKIHQLSQKVSRERHRMLGLIRFRQLAGGIYYAPIEPDYNVTALVAPHFVRRLADQNWIIHDLKRGLAALYNQREWIMTEMDFTRSLVYEQKEHDYQQLWRQYFDSAAVPGRINPKLQRKYMPVRYWRHLIEK</sequence>
<gene>
    <name evidence="2" type="ordered locus">Desca_0792</name>
</gene>
<accession>F6B921</accession>
<keyword evidence="3" id="KW-1185">Reference proteome</keyword>
<dbReference type="InterPro" id="IPR023875">
    <property type="entry name" value="DNA_repair_put"/>
</dbReference>
<dbReference type="NCBIfam" id="TIGR03915">
    <property type="entry name" value="SAM_7_link_chp"/>
    <property type="match status" value="1"/>
</dbReference>
<dbReference type="InterPro" id="IPR025404">
    <property type="entry name" value="DUF4130"/>
</dbReference>
<protein>
    <recommendedName>
        <fullName evidence="1">DUF4130 domain-containing protein</fullName>
    </recommendedName>
</protein>
<dbReference type="RefSeq" id="WP_003543499.1">
    <property type="nucleotide sequence ID" value="NC_015565.1"/>
</dbReference>
<dbReference type="Pfam" id="PF13566">
    <property type="entry name" value="DUF4130"/>
    <property type="match status" value="1"/>
</dbReference>
<dbReference type="EMBL" id="CP002736">
    <property type="protein sequence ID" value="AEF93672.1"/>
    <property type="molecule type" value="Genomic_DNA"/>
</dbReference>